<name>A0A232ELP8_9HYME</name>
<dbReference type="EMBL" id="NNAY01003519">
    <property type="protein sequence ID" value="OXU19284.1"/>
    <property type="molecule type" value="Genomic_DNA"/>
</dbReference>
<accession>A0A232ELP8</accession>
<reference evidence="1 2" key="1">
    <citation type="journal article" date="2017" name="Curr. Biol.">
        <title>The Evolution of Venom by Co-option of Single-Copy Genes.</title>
        <authorList>
            <person name="Martinson E.O."/>
            <person name="Mrinalini"/>
            <person name="Kelkar Y.D."/>
            <person name="Chang C.H."/>
            <person name="Werren J.H."/>
        </authorList>
    </citation>
    <scope>NUCLEOTIDE SEQUENCE [LARGE SCALE GENOMIC DNA]</scope>
    <source>
        <strain evidence="1 2">Alberta</strain>
        <tissue evidence="1">Whole body</tissue>
    </source>
</reference>
<dbReference type="AlphaFoldDB" id="A0A232ELP8"/>
<comment type="caution">
    <text evidence="1">The sequence shown here is derived from an EMBL/GenBank/DDBJ whole genome shotgun (WGS) entry which is preliminary data.</text>
</comment>
<gene>
    <name evidence="1" type="ORF">TSAR_012464</name>
</gene>
<sequence>MSARPKRRTTTPCFNFMAVDPDNMLPTSFACFSLITSAQETLGFSSPRGLSNYREYPTEGEKNNQVFKWPHIPRGLRVILHDALEHLSDDLCSHFDPGP</sequence>
<proteinExistence type="predicted"/>
<evidence type="ECO:0000313" key="2">
    <source>
        <dbReference type="Proteomes" id="UP000215335"/>
    </source>
</evidence>
<protein>
    <submittedName>
        <fullName evidence="1">Uncharacterized protein</fullName>
    </submittedName>
</protein>
<organism evidence="1 2">
    <name type="scientific">Trichomalopsis sarcophagae</name>
    <dbReference type="NCBI Taxonomy" id="543379"/>
    <lineage>
        <taxon>Eukaryota</taxon>
        <taxon>Metazoa</taxon>
        <taxon>Ecdysozoa</taxon>
        <taxon>Arthropoda</taxon>
        <taxon>Hexapoda</taxon>
        <taxon>Insecta</taxon>
        <taxon>Pterygota</taxon>
        <taxon>Neoptera</taxon>
        <taxon>Endopterygota</taxon>
        <taxon>Hymenoptera</taxon>
        <taxon>Apocrita</taxon>
        <taxon>Proctotrupomorpha</taxon>
        <taxon>Chalcidoidea</taxon>
        <taxon>Pteromalidae</taxon>
        <taxon>Pteromalinae</taxon>
        <taxon>Trichomalopsis</taxon>
    </lineage>
</organism>
<evidence type="ECO:0000313" key="1">
    <source>
        <dbReference type="EMBL" id="OXU19284.1"/>
    </source>
</evidence>
<dbReference type="Proteomes" id="UP000215335">
    <property type="component" value="Unassembled WGS sequence"/>
</dbReference>
<keyword evidence="2" id="KW-1185">Reference proteome</keyword>